<keyword evidence="2" id="KW-0378">Hydrolase</keyword>
<dbReference type="Gene3D" id="3.60.10.10">
    <property type="entry name" value="Endonuclease/exonuclease/phosphatase"/>
    <property type="match status" value="1"/>
</dbReference>
<dbReference type="AlphaFoldDB" id="A0A4P9ZPW2"/>
<sequence>MSPLRIALWNARSLSTAKAQDALRHASLFDIIFITETWLLPPKRLHTPWTQYHQYGLPTSNQRLGHMGICALINPLLNIPIINLNLTSPHCLGLSLGSFQIICLYIPPLLPSETLISTLSSLPLTPNTILCGDFNSRHRQLTGDHRQNTLGIALLEWITTTPFQVLNNTLAHGIPTLYRYFPGRPTQTSIIDLFICNFEVESASLNIHKDLTLGSDHAVLILTFSPPPLPTPLPPTSTPYKWRLNRLADEKHRLQYTTSFTTNSTPLLNQLLPLITNPPPLAPDIHQLTLALNSCIYTALDSSVGRQGPHTPFSKPWWTPHLTSAVQLRDRLYKQWHQAIGINKIVKWAAYQLAQRKFRNAIHSHQRRSW</sequence>
<dbReference type="STRING" id="215637.A0A4P9ZPW2"/>
<keyword evidence="3" id="KW-1185">Reference proteome</keyword>
<keyword evidence="2" id="KW-0269">Exonuclease</keyword>
<organism evidence="2 3">
    <name type="scientific">Dimargaris cristalligena</name>
    <dbReference type="NCBI Taxonomy" id="215637"/>
    <lineage>
        <taxon>Eukaryota</taxon>
        <taxon>Fungi</taxon>
        <taxon>Fungi incertae sedis</taxon>
        <taxon>Zoopagomycota</taxon>
        <taxon>Kickxellomycotina</taxon>
        <taxon>Dimargaritomycetes</taxon>
        <taxon>Dimargaritales</taxon>
        <taxon>Dimargaritaceae</taxon>
        <taxon>Dimargaris</taxon>
    </lineage>
</organism>
<accession>A0A4P9ZPW2</accession>
<dbReference type="GO" id="GO:0004519">
    <property type="term" value="F:endonuclease activity"/>
    <property type="evidence" value="ECO:0007669"/>
    <property type="project" value="UniProtKB-KW"/>
</dbReference>
<dbReference type="Proteomes" id="UP000268162">
    <property type="component" value="Unassembled WGS sequence"/>
</dbReference>
<dbReference type="InterPro" id="IPR036691">
    <property type="entry name" value="Endo/exonu/phosph_ase_sf"/>
</dbReference>
<feature type="domain" description="Endonuclease/exonuclease/phosphatase" evidence="1">
    <location>
        <begin position="100"/>
        <end position="219"/>
    </location>
</feature>
<dbReference type="Pfam" id="PF14529">
    <property type="entry name" value="Exo_endo_phos_2"/>
    <property type="match status" value="1"/>
</dbReference>
<reference evidence="3" key="1">
    <citation type="journal article" date="2018" name="Nat. Microbiol.">
        <title>Leveraging single-cell genomics to expand the fungal tree of life.</title>
        <authorList>
            <person name="Ahrendt S.R."/>
            <person name="Quandt C.A."/>
            <person name="Ciobanu D."/>
            <person name="Clum A."/>
            <person name="Salamov A."/>
            <person name="Andreopoulos B."/>
            <person name="Cheng J.F."/>
            <person name="Woyke T."/>
            <person name="Pelin A."/>
            <person name="Henrissat B."/>
            <person name="Reynolds N.K."/>
            <person name="Benny G.L."/>
            <person name="Smith M.E."/>
            <person name="James T.Y."/>
            <person name="Grigoriev I.V."/>
        </authorList>
    </citation>
    <scope>NUCLEOTIDE SEQUENCE [LARGE SCALE GENOMIC DNA]</scope>
    <source>
        <strain evidence="3">RSA 468</strain>
    </source>
</reference>
<keyword evidence="2" id="KW-0255">Endonuclease</keyword>
<evidence type="ECO:0000313" key="3">
    <source>
        <dbReference type="Proteomes" id="UP000268162"/>
    </source>
</evidence>
<feature type="non-terminal residue" evidence="2">
    <location>
        <position position="370"/>
    </location>
</feature>
<dbReference type="SUPFAM" id="SSF56219">
    <property type="entry name" value="DNase I-like"/>
    <property type="match status" value="1"/>
</dbReference>
<dbReference type="GO" id="GO:0004527">
    <property type="term" value="F:exonuclease activity"/>
    <property type="evidence" value="ECO:0007669"/>
    <property type="project" value="UniProtKB-KW"/>
</dbReference>
<name>A0A4P9ZPW2_9FUNG</name>
<gene>
    <name evidence="2" type="ORF">BJ085DRAFT_21167</name>
</gene>
<keyword evidence="2" id="KW-0540">Nuclease</keyword>
<evidence type="ECO:0000313" key="2">
    <source>
        <dbReference type="EMBL" id="RKP35403.1"/>
    </source>
</evidence>
<protein>
    <submittedName>
        <fullName evidence="2">Endonuclease/exonuclease/phosphatase</fullName>
    </submittedName>
</protein>
<dbReference type="InterPro" id="IPR005135">
    <property type="entry name" value="Endo/exonuclease/phosphatase"/>
</dbReference>
<evidence type="ECO:0000259" key="1">
    <source>
        <dbReference type="Pfam" id="PF14529"/>
    </source>
</evidence>
<proteinExistence type="predicted"/>
<dbReference type="EMBL" id="ML002879">
    <property type="protein sequence ID" value="RKP35403.1"/>
    <property type="molecule type" value="Genomic_DNA"/>
</dbReference>